<evidence type="ECO:0000256" key="5">
    <source>
        <dbReference type="ARBA" id="ARBA00023242"/>
    </source>
</evidence>
<feature type="compositionally biased region" description="Acidic residues" evidence="6">
    <location>
        <begin position="228"/>
        <end position="243"/>
    </location>
</feature>
<dbReference type="PROSITE" id="PS51507">
    <property type="entry name" value="IRF_2"/>
    <property type="match status" value="1"/>
</dbReference>
<evidence type="ECO:0000256" key="6">
    <source>
        <dbReference type="SAM" id="MobiDB-lite"/>
    </source>
</evidence>
<evidence type="ECO:0000256" key="4">
    <source>
        <dbReference type="ARBA" id="ARBA00023163"/>
    </source>
</evidence>
<dbReference type="InterPro" id="IPR019817">
    <property type="entry name" value="Interferon_reg_fac_CS"/>
</dbReference>
<proteinExistence type="predicted"/>
<dbReference type="InterPro" id="IPR036390">
    <property type="entry name" value="WH_DNA-bd_sf"/>
</dbReference>
<evidence type="ECO:0000256" key="1">
    <source>
        <dbReference type="ARBA" id="ARBA00004123"/>
    </source>
</evidence>
<dbReference type="PANTHER" id="PTHR11949:SF17">
    <property type="entry name" value="IRF TRYPTOPHAN PENTAD REPEAT DOMAIN-CONTAINING PROTEIN"/>
    <property type="match status" value="1"/>
</dbReference>
<dbReference type="InterPro" id="IPR001346">
    <property type="entry name" value="Interferon_reg_fact_DNA-bd_dom"/>
</dbReference>
<evidence type="ECO:0000256" key="2">
    <source>
        <dbReference type="ARBA" id="ARBA00023015"/>
    </source>
</evidence>
<keyword evidence="3" id="KW-0238">DNA-binding</keyword>
<feature type="domain" description="IRF tryptophan pentad repeat" evidence="7">
    <location>
        <begin position="12"/>
        <end position="119"/>
    </location>
</feature>
<dbReference type="PRINTS" id="PR00267">
    <property type="entry name" value="INTFRNREGFCT"/>
</dbReference>
<keyword evidence="9" id="KW-1185">Reference proteome</keyword>
<dbReference type="SMART" id="SM00348">
    <property type="entry name" value="IRF"/>
    <property type="match status" value="1"/>
</dbReference>
<dbReference type="OrthoDB" id="6538197at2759"/>
<sequence>MHDYSKLSGTKRMRFRDWLIQKLDSKEIEGVQWIDRPRGLFKIPWKHGSRHGWCVQTDVEIFRQWAMHSGKFRDGDKPDPVKWKTNFRCTLNALPDFKEVRGKSYPRGPKAYKIYIMRSGGKVKKMKSENGEKETEELDVTDREIVQMVDDMMTPGHIRPAQIVQGLVPKPPLVSRPRPVFSAFETLVVCKTNEVFPFPYTPWYLAAWNAMAVDQYVERPEKKTADVESADESASEETADTSE</sequence>
<dbReference type="Gene3D" id="1.10.10.10">
    <property type="entry name" value="Winged helix-like DNA-binding domain superfamily/Winged helix DNA-binding domain"/>
    <property type="match status" value="1"/>
</dbReference>
<dbReference type="AlphaFoldDB" id="A0A9X0D794"/>
<dbReference type="GO" id="GO:0000981">
    <property type="term" value="F:DNA-binding transcription factor activity, RNA polymerase II-specific"/>
    <property type="evidence" value="ECO:0007669"/>
    <property type="project" value="TreeGrafter"/>
</dbReference>
<feature type="region of interest" description="Disordered" evidence="6">
    <location>
        <begin position="219"/>
        <end position="243"/>
    </location>
</feature>
<keyword evidence="5" id="KW-0539">Nucleus</keyword>
<gene>
    <name evidence="8" type="primary">IRF2</name>
    <name evidence="8" type="ORF">OS493_031930</name>
</gene>
<dbReference type="Proteomes" id="UP001163046">
    <property type="component" value="Unassembled WGS sequence"/>
</dbReference>
<dbReference type="GO" id="GO:0002376">
    <property type="term" value="P:immune system process"/>
    <property type="evidence" value="ECO:0007669"/>
    <property type="project" value="TreeGrafter"/>
</dbReference>
<keyword evidence="2" id="KW-0805">Transcription regulation</keyword>
<reference evidence="8" key="1">
    <citation type="submission" date="2023-01" db="EMBL/GenBank/DDBJ databases">
        <title>Genome assembly of the deep-sea coral Lophelia pertusa.</title>
        <authorList>
            <person name="Herrera S."/>
            <person name="Cordes E."/>
        </authorList>
    </citation>
    <scope>NUCLEOTIDE SEQUENCE</scope>
    <source>
        <strain evidence="8">USNM1676648</strain>
        <tissue evidence="8">Polyp</tissue>
    </source>
</reference>
<dbReference type="GO" id="GO:0000978">
    <property type="term" value="F:RNA polymerase II cis-regulatory region sequence-specific DNA binding"/>
    <property type="evidence" value="ECO:0007669"/>
    <property type="project" value="TreeGrafter"/>
</dbReference>
<dbReference type="GO" id="GO:0005634">
    <property type="term" value="C:nucleus"/>
    <property type="evidence" value="ECO:0007669"/>
    <property type="project" value="UniProtKB-SubCell"/>
</dbReference>
<evidence type="ECO:0000256" key="3">
    <source>
        <dbReference type="ARBA" id="ARBA00023125"/>
    </source>
</evidence>
<comment type="caution">
    <text evidence="8">The sequence shown here is derived from an EMBL/GenBank/DDBJ whole genome shotgun (WGS) entry which is preliminary data.</text>
</comment>
<dbReference type="SUPFAM" id="SSF46785">
    <property type="entry name" value="Winged helix' DNA-binding domain"/>
    <property type="match status" value="1"/>
</dbReference>
<evidence type="ECO:0000259" key="7">
    <source>
        <dbReference type="PROSITE" id="PS51507"/>
    </source>
</evidence>
<accession>A0A9X0D794</accession>
<dbReference type="EMBL" id="MU825434">
    <property type="protein sequence ID" value="KAJ7389400.1"/>
    <property type="molecule type" value="Genomic_DNA"/>
</dbReference>
<comment type="subcellular location">
    <subcellularLocation>
        <location evidence="1">Nucleus</location>
    </subcellularLocation>
</comment>
<dbReference type="Pfam" id="PF00605">
    <property type="entry name" value="IRF"/>
    <property type="match status" value="1"/>
</dbReference>
<protein>
    <submittedName>
        <fullName evidence="8">Interferon regulatory factor 2</fullName>
    </submittedName>
</protein>
<evidence type="ECO:0000313" key="9">
    <source>
        <dbReference type="Proteomes" id="UP001163046"/>
    </source>
</evidence>
<organism evidence="8 9">
    <name type="scientific">Desmophyllum pertusum</name>
    <dbReference type="NCBI Taxonomy" id="174260"/>
    <lineage>
        <taxon>Eukaryota</taxon>
        <taxon>Metazoa</taxon>
        <taxon>Cnidaria</taxon>
        <taxon>Anthozoa</taxon>
        <taxon>Hexacorallia</taxon>
        <taxon>Scleractinia</taxon>
        <taxon>Caryophylliina</taxon>
        <taxon>Caryophylliidae</taxon>
        <taxon>Desmophyllum</taxon>
    </lineage>
</organism>
<evidence type="ECO:0000313" key="8">
    <source>
        <dbReference type="EMBL" id="KAJ7389400.1"/>
    </source>
</evidence>
<name>A0A9X0D794_9CNID</name>
<dbReference type="CDD" id="cd00103">
    <property type="entry name" value="IRF"/>
    <property type="match status" value="1"/>
</dbReference>
<dbReference type="InterPro" id="IPR036388">
    <property type="entry name" value="WH-like_DNA-bd_sf"/>
</dbReference>
<dbReference type="PANTHER" id="PTHR11949">
    <property type="entry name" value="INTERFERON REGULATORY FACTOR"/>
    <property type="match status" value="1"/>
</dbReference>
<keyword evidence="4" id="KW-0804">Transcription</keyword>
<dbReference type="PROSITE" id="PS00601">
    <property type="entry name" value="IRF_1"/>
    <property type="match status" value="1"/>
</dbReference>